<dbReference type="AlphaFoldDB" id="M0IB52"/>
<gene>
    <name evidence="1" type="ORF">C441_10351</name>
</gene>
<evidence type="ECO:0000313" key="1">
    <source>
        <dbReference type="EMBL" id="ELZ93282.1"/>
    </source>
</evidence>
<comment type="caution">
    <text evidence="1">The sequence shown here is derived from an EMBL/GenBank/DDBJ whole genome shotgun (WGS) entry which is preliminary data.</text>
</comment>
<dbReference type="EMBL" id="AOLM01000018">
    <property type="protein sequence ID" value="ELZ93282.1"/>
    <property type="molecule type" value="Genomic_DNA"/>
</dbReference>
<protein>
    <submittedName>
        <fullName evidence="1">Uncharacterized protein</fullName>
    </submittedName>
</protein>
<organism evidence="1 2">
    <name type="scientific">Haloferax sulfurifontis ATCC BAA-897</name>
    <dbReference type="NCBI Taxonomy" id="662480"/>
    <lineage>
        <taxon>Archaea</taxon>
        <taxon>Methanobacteriati</taxon>
        <taxon>Methanobacteriota</taxon>
        <taxon>Stenosarchaea group</taxon>
        <taxon>Halobacteria</taxon>
        <taxon>Halobacteriales</taxon>
        <taxon>Haloferacaceae</taxon>
        <taxon>Haloferax</taxon>
    </lineage>
</organism>
<keyword evidence="2" id="KW-1185">Reference proteome</keyword>
<evidence type="ECO:0000313" key="2">
    <source>
        <dbReference type="Proteomes" id="UP000011508"/>
    </source>
</evidence>
<name>M0IB52_9EURY</name>
<sequence length="93" mass="10580">MLYFSVKNMTARQIEVESYAADIRSTYDGEILEASRYSDVVLDGGETQSFVLEKFTDEDGYNLGTDSWEVESIYVNPNGIDVDVSEYDDTMCY</sequence>
<accession>M0IB52</accession>
<reference evidence="1 2" key="1">
    <citation type="journal article" date="2014" name="PLoS Genet.">
        <title>Phylogenetically driven sequencing of extremely halophilic archaea reveals strategies for static and dynamic osmo-response.</title>
        <authorList>
            <person name="Becker E.A."/>
            <person name="Seitzer P.M."/>
            <person name="Tritt A."/>
            <person name="Larsen D."/>
            <person name="Krusor M."/>
            <person name="Yao A.I."/>
            <person name="Wu D."/>
            <person name="Madern D."/>
            <person name="Eisen J.A."/>
            <person name="Darling A.E."/>
            <person name="Facciotti M.T."/>
        </authorList>
    </citation>
    <scope>NUCLEOTIDE SEQUENCE [LARGE SCALE GENOMIC DNA]</scope>
    <source>
        <strain evidence="1 2">ATCC BAA-897</strain>
    </source>
</reference>
<dbReference type="Proteomes" id="UP000011508">
    <property type="component" value="Unassembled WGS sequence"/>
</dbReference>
<proteinExistence type="predicted"/>